<keyword evidence="3" id="KW-1003">Cell membrane</keyword>
<evidence type="ECO:0000256" key="3">
    <source>
        <dbReference type="ARBA" id="ARBA00022475"/>
    </source>
</evidence>
<dbReference type="InterPro" id="IPR009830">
    <property type="entry name" value="LppX/LprAFG"/>
</dbReference>
<keyword evidence="7" id="KW-1185">Reference proteome</keyword>
<dbReference type="SUPFAM" id="SSF89392">
    <property type="entry name" value="Prokaryotic lipoproteins and lipoprotein localization factors"/>
    <property type="match status" value="1"/>
</dbReference>
<feature type="region of interest" description="Disordered" evidence="4">
    <location>
        <begin position="28"/>
        <end position="49"/>
    </location>
</feature>
<accession>A0ABS8B225</accession>
<feature type="chain" id="PRO_5047370322" evidence="5">
    <location>
        <begin position="26"/>
        <end position="288"/>
    </location>
</feature>
<dbReference type="Gene3D" id="2.50.20.20">
    <property type="match status" value="1"/>
</dbReference>
<dbReference type="PROSITE" id="PS51257">
    <property type="entry name" value="PROKAR_LIPOPROTEIN"/>
    <property type="match status" value="1"/>
</dbReference>
<dbReference type="Proteomes" id="UP001199054">
    <property type="component" value="Unassembled WGS sequence"/>
</dbReference>
<dbReference type="InterPro" id="IPR029046">
    <property type="entry name" value="LolA/LolB/LppX"/>
</dbReference>
<keyword evidence="3" id="KW-0472">Membrane</keyword>
<gene>
    <name evidence="6" type="ORF">LG632_04535</name>
</gene>
<feature type="signal peptide" evidence="5">
    <location>
        <begin position="1"/>
        <end position="25"/>
    </location>
</feature>
<protein>
    <submittedName>
        <fullName evidence="6">LppX_LprAFG lipoprotein</fullName>
    </submittedName>
</protein>
<feature type="compositionally biased region" description="Low complexity" evidence="4">
    <location>
        <begin position="37"/>
        <end position="49"/>
    </location>
</feature>
<comment type="subcellular location">
    <subcellularLocation>
        <location evidence="1">Cell envelope</location>
    </subcellularLocation>
</comment>
<dbReference type="RefSeq" id="WP_226725397.1">
    <property type="nucleotide sequence ID" value="NZ_JAJAUY010000010.1"/>
</dbReference>
<dbReference type="EMBL" id="JAJAUY010000010">
    <property type="protein sequence ID" value="MCB5178658.1"/>
    <property type="molecule type" value="Genomic_DNA"/>
</dbReference>
<evidence type="ECO:0000313" key="6">
    <source>
        <dbReference type="EMBL" id="MCB5178658.1"/>
    </source>
</evidence>
<reference evidence="6 7" key="1">
    <citation type="submission" date="2021-10" db="EMBL/GenBank/DDBJ databases">
        <title>Streptomyces sp. strain SMC 277, a novel streptomycete isolated from soil.</title>
        <authorList>
            <person name="Chanama M."/>
        </authorList>
    </citation>
    <scope>NUCLEOTIDE SEQUENCE [LARGE SCALE GENOMIC DNA]</scope>
    <source>
        <strain evidence="6 7">SMC 277</strain>
    </source>
</reference>
<name>A0ABS8B225_9ACTN</name>
<organism evidence="6 7">
    <name type="scientific">Streptomyces antimicrobicus</name>
    <dbReference type="NCBI Taxonomy" id="2883108"/>
    <lineage>
        <taxon>Bacteria</taxon>
        <taxon>Bacillati</taxon>
        <taxon>Actinomycetota</taxon>
        <taxon>Actinomycetes</taxon>
        <taxon>Kitasatosporales</taxon>
        <taxon>Streptomycetaceae</taxon>
        <taxon>Streptomyces</taxon>
    </lineage>
</organism>
<comment type="similarity">
    <text evidence="2">Belongs to the LppX/LprAFG lipoprotein family.</text>
</comment>
<dbReference type="Pfam" id="PF07161">
    <property type="entry name" value="LppX_LprAFG"/>
    <property type="match status" value="1"/>
</dbReference>
<evidence type="ECO:0000256" key="4">
    <source>
        <dbReference type="SAM" id="MobiDB-lite"/>
    </source>
</evidence>
<evidence type="ECO:0000256" key="2">
    <source>
        <dbReference type="ARBA" id="ARBA00009194"/>
    </source>
</evidence>
<evidence type="ECO:0000256" key="5">
    <source>
        <dbReference type="SAM" id="SignalP"/>
    </source>
</evidence>
<proteinExistence type="inferred from homology"/>
<sequence length="288" mass="30063">MNATYRTKTAGAVLAAVLLAGGATACDGGKDGKSGKAADSGAAAPSQAAQKPAEVAPAAYLEKTKKKSQEITSVRYTMSGTSAGQPVNGDASLRLKPTVAMAMKMASPETPGESVEIRLLDGALYLGGEGKWLKFDIKTLAPDQAKQLDALGGGQQGENPGDKAGDLSAAKDLKKVGEETVDGQRTTHLTGTVTLDQLKAESATATPEAKERHARSVKQMEAQGIKELVMDIWIDDNDQTKQFRTRGQGTSGPMDVTIKFLDVNKPVDVTAPPADQVLDLAELGKQQG</sequence>
<keyword evidence="6" id="KW-0449">Lipoprotein</keyword>
<evidence type="ECO:0000256" key="1">
    <source>
        <dbReference type="ARBA" id="ARBA00004196"/>
    </source>
</evidence>
<keyword evidence="5" id="KW-0732">Signal</keyword>
<evidence type="ECO:0000313" key="7">
    <source>
        <dbReference type="Proteomes" id="UP001199054"/>
    </source>
</evidence>
<comment type="caution">
    <text evidence="6">The sequence shown here is derived from an EMBL/GenBank/DDBJ whole genome shotgun (WGS) entry which is preliminary data.</text>
</comment>